<keyword evidence="2" id="KW-1185">Reference proteome</keyword>
<dbReference type="EMBL" id="MT708545">
    <property type="protein sequence ID" value="QOV06079.1"/>
    <property type="molecule type" value="Genomic_DNA"/>
</dbReference>
<reference evidence="1 2" key="1">
    <citation type="submission" date="2020-07" db="EMBL/GenBank/DDBJ databases">
        <title>Complete genome sequence of Rhizobium japonicum phage Pasto.</title>
        <authorList>
            <person name="Manuel N.S."/>
            <person name="Ravindran A."/>
            <person name="Newkirk H."/>
            <person name="Gonzalez C."/>
            <person name="Young R."/>
            <person name="Liu M."/>
        </authorList>
    </citation>
    <scope>NUCLEOTIDE SEQUENCE [LARGE SCALE GENOMIC DNA]</scope>
</reference>
<evidence type="ECO:0000313" key="2">
    <source>
        <dbReference type="Proteomes" id="UP000593603"/>
    </source>
</evidence>
<dbReference type="Proteomes" id="UP000593603">
    <property type="component" value="Segment"/>
</dbReference>
<accession>A0A7S6R8I3</accession>
<evidence type="ECO:0000313" key="1">
    <source>
        <dbReference type="EMBL" id="QOV06079.1"/>
    </source>
</evidence>
<proteinExistence type="predicted"/>
<gene>
    <name evidence="1" type="ORF">CPT_Pasto_004</name>
</gene>
<sequence length="516" mass="58514">MLPNNPALNVLPVNEHEPDLPADILRYNSTVTLTRAAEGLRTDATTLCMETDWRANAEMAYVMRYPSGEVSSSHGYWSSMAIFMEHMGHFDGVHIIRLPVTWAEGSNGLNGFWWDEVRPTFADHPWVGEQFFRDAWRLMAELLPAPSVKFPGMVAYYQSPEKRARNIRTPMKAGKFLKKYFKDALSEEEIQKHGLAWSNHFAVQELFIARDADEIEEVYKSAHNGSCMWFPSADYDGDQHPARAYAGPDLGTAYIKDSEGDTAGRCLVWPEKMVYYPKFYGDELRLVGALEANGYKEGSKCDFTGARLARLSYRGGTFVVPYVDTHAYATDDGDYLILDDNGPVYLRNTNGLSQELAECSDCGDHVNPDDTTTDYFSNTICSHCRDENYFMCEGYSDYFRDDEAVSVDGEQYSQRYIDNNSHRFFECAGTGDTHHVRQTDSIVVDGETYAFDYIENNGWQCRVSDEWYLSDDGKVELSDGSYVHEHSFASTDEFKQFLADCDLTAEGFEQELAEAA</sequence>
<protein>
    <submittedName>
        <fullName evidence="1">Uncharacterized protein</fullName>
    </submittedName>
</protein>
<name>A0A7S6R8I3_9CAUD</name>
<organism evidence="1 2">
    <name type="scientific">Rhizobium phage Pasto</name>
    <dbReference type="NCBI Taxonomy" id="2767575"/>
    <lineage>
        <taxon>Viruses</taxon>
        <taxon>Duplodnaviria</taxon>
        <taxon>Heunggongvirae</taxon>
        <taxon>Uroviricota</taxon>
        <taxon>Caudoviricetes</taxon>
        <taxon>Autographivirales</taxon>
        <taxon>Autographivirales incertae sedis</taxon>
        <taxon>Pastovirus</taxon>
        <taxon>Pastovirus pasto</taxon>
    </lineage>
</organism>